<dbReference type="EMBL" id="KZ613475">
    <property type="protein sequence ID" value="PMD23367.1"/>
    <property type="molecule type" value="Genomic_DNA"/>
</dbReference>
<keyword evidence="2" id="KW-1185">Reference proteome</keyword>
<gene>
    <name evidence="1" type="ORF">NA56DRAFT_597135</name>
</gene>
<sequence>MCHNVTQIFDCGHSKPSKRVKCKKPTSKCGGVFLRQELENTKGLCLKSVQQEQSIAAAGGREDEGYWS</sequence>
<accession>A0A2J6QAR6</accession>
<evidence type="ECO:0000313" key="2">
    <source>
        <dbReference type="Proteomes" id="UP000235672"/>
    </source>
</evidence>
<protein>
    <submittedName>
        <fullName evidence="1">Uncharacterized protein</fullName>
    </submittedName>
</protein>
<evidence type="ECO:0000313" key="1">
    <source>
        <dbReference type="EMBL" id="PMD23367.1"/>
    </source>
</evidence>
<dbReference type="Proteomes" id="UP000235672">
    <property type="component" value="Unassembled WGS sequence"/>
</dbReference>
<dbReference type="AlphaFoldDB" id="A0A2J6QAR6"/>
<organism evidence="1 2">
    <name type="scientific">Hyaloscypha hepaticicola</name>
    <dbReference type="NCBI Taxonomy" id="2082293"/>
    <lineage>
        <taxon>Eukaryota</taxon>
        <taxon>Fungi</taxon>
        <taxon>Dikarya</taxon>
        <taxon>Ascomycota</taxon>
        <taxon>Pezizomycotina</taxon>
        <taxon>Leotiomycetes</taxon>
        <taxon>Helotiales</taxon>
        <taxon>Hyaloscyphaceae</taxon>
        <taxon>Hyaloscypha</taxon>
    </lineage>
</organism>
<proteinExistence type="predicted"/>
<reference evidence="1 2" key="1">
    <citation type="submission" date="2016-05" db="EMBL/GenBank/DDBJ databases">
        <title>A degradative enzymes factory behind the ericoid mycorrhizal symbiosis.</title>
        <authorList>
            <consortium name="DOE Joint Genome Institute"/>
            <person name="Martino E."/>
            <person name="Morin E."/>
            <person name="Grelet G."/>
            <person name="Kuo A."/>
            <person name="Kohler A."/>
            <person name="Daghino S."/>
            <person name="Barry K."/>
            <person name="Choi C."/>
            <person name="Cichocki N."/>
            <person name="Clum A."/>
            <person name="Copeland A."/>
            <person name="Hainaut M."/>
            <person name="Haridas S."/>
            <person name="Labutti K."/>
            <person name="Lindquist E."/>
            <person name="Lipzen A."/>
            <person name="Khouja H.-R."/>
            <person name="Murat C."/>
            <person name="Ohm R."/>
            <person name="Olson A."/>
            <person name="Spatafora J."/>
            <person name="Veneault-Fourrey C."/>
            <person name="Henrissat B."/>
            <person name="Grigoriev I."/>
            <person name="Martin F."/>
            <person name="Perotto S."/>
        </authorList>
    </citation>
    <scope>NUCLEOTIDE SEQUENCE [LARGE SCALE GENOMIC DNA]</scope>
    <source>
        <strain evidence="1 2">UAMH 7357</strain>
    </source>
</reference>
<name>A0A2J6QAR6_9HELO</name>
<dbReference type="OrthoDB" id="3512168at2759"/>